<gene>
    <name evidence="1" type="ORF">BCR32DRAFT_286577</name>
</gene>
<proteinExistence type="predicted"/>
<dbReference type="EMBL" id="MCFG01000468">
    <property type="protein sequence ID" value="ORX65323.1"/>
    <property type="molecule type" value="Genomic_DNA"/>
</dbReference>
<reference evidence="1 2" key="1">
    <citation type="submission" date="2016-08" db="EMBL/GenBank/DDBJ databases">
        <title>A Parts List for Fungal Cellulosomes Revealed by Comparative Genomics.</title>
        <authorList>
            <consortium name="DOE Joint Genome Institute"/>
            <person name="Haitjema C.H."/>
            <person name="Gilmore S.P."/>
            <person name="Henske J.K."/>
            <person name="Solomon K.V."/>
            <person name="De Groot R."/>
            <person name="Kuo A."/>
            <person name="Mondo S.J."/>
            <person name="Salamov A.A."/>
            <person name="Labutti K."/>
            <person name="Zhao Z."/>
            <person name="Chiniquy J."/>
            <person name="Barry K."/>
            <person name="Brewer H.M."/>
            <person name="Purvine S.O."/>
            <person name="Wright A.T."/>
            <person name="Boxma B."/>
            <person name="Van Alen T."/>
            <person name="Hackstein J.H."/>
            <person name="Baker S.E."/>
            <person name="Grigoriev I.V."/>
            <person name="O'Malley M.A."/>
        </authorList>
    </citation>
    <scope>NUCLEOTIDE SEQUENCE [LARGE SCALE GENOMIC DNA]</scope>
    <source>
        <strain evidence="1 2">S4</strain>
    </source>
</reference>
<reference evidence="1 2" key="2">
    <citation type="submission" date="2016-08" db="EMBL/GenBank/DDBJ databases">
        <title>Pervasive Adenine N6-methylation of Active Genes in Fungi.</title>
        <authorList>
            <consortium name="DOE Joint Genome Institute"/>
            <person name="Mondo S.J."/>
            <person name="Dannebaum R.O."/>
            <person name="Kuo R.C."/>
            <person name="Labutti K."/>
            <person name="Haridas S."/>
            <person name="Kuo A."/>
            <person name="Salamov A."/>
            <person name="Ahrendt S.R."/>
            <person name="Lipzen A."/>
            <person name="Sullivan W."/>
            <person name="Andreopoulos W.B."/>
            <person name="Clum A."/>
            <person name="Lindquist E."/>
            <person name="Daum C."/>
            <person name="Ramamoorthy G.K."/>
            <person name="Gryganskyi A."/>
            <person name="Culley D."/>
            <person name="Magnuson J.K."/>
            <person name="James T.Y."/>
            <person name="O'Malley M.A."/>
            <person name="Stajich J.E."/>
            <person name="Spatafora J.W."/>
            <person name="Visel A."/>
            <person name="Grigoriev I.V."/>
        </authorList>
    </citation>
    <scope>NUCLEOTIDE SEQUENCE [LARGE SCALE GENOMIC DNA]</scope>
    <source>
        <strain evidence="1 2">S4</strain>
    </source>
</reference>
<evidence type="ECO:0000313" key="2">
    <source>
        <dbReference type="Proteomes" id="UP000193944"/>
    </source>
</evidence>
<evidence type="ECO:0000313" key="1">
    <source>
        <dbReference type="EMBL" id="ORX65323.1"/>
    </source>
</evidence>
<sequence>MKYLKYYTILLFFIINVLEINCKFLNISKKENSSIINNEIRSTNKIIHKRANNGTAKCRKLPNKHHLKLSYYSYSLFRHNNVVSFYNCYYEPSFGIVVCNELTARYIYIFYLPIESLNDNYGYNINNPKESCSVENSTIIDWKFFYNSTADKYDFLYTYTHTKDREEHKKYTFEITFSNNCHYILPVQRVDYKKALSLSHCKSKYQ</sequence>
<protein>
    <submittedName>
        <fullName evidence="1">Uncharacterized protein</fullName>
    </submittedName>
</protein>
<dbReference type="OrthoDB" id="2152540at2759"/>
<name>A0A1Y1VVU3_9FUNG</name>
<comment type="caution">
    <text evidence="1">The sequence shown here is derived from an EMBL/GenBank/DDBJ whole genome shotgun (WGS) entry which is preliminary data.</text>
</comment>
<keyword evidence="2" id="KW-1185">Reference proteome</keyword>
<dbReference type="AlphaFoldDB" id="A0A1Y1VVU3"/>
<organism evidence="1 2">
    <name type="scientific">Anaeromyces robustus</name>
    <dbReference type="NCBI Taxonomy" id="1754192"/>
    <lineage>
        <taxon>Eukaryota</taxon>
        <taxon>Fungi</taxon>
        <taxon>Fungi incertae sedis</taxon>
        <taxon>Chytridiomycota</taxon>
        <taxon>Chytridiomycota incertae sedis</taxon>
        <taxon>Neocallimastigomycetes</taxon>
        <taxon>Neocallimastigales</taxon>
        <taxon>Neocallimastigaceae</taxon>
        <taxon>Anaeromyces</taxon>
    </lineage>
</organism>
<accession>A0A1Y1VVU3</accession>
<dbReference type="Proteomes" id="UP000193944">
    <property type="component" value="Unassembled WGS sequence"/>
</dbReference>